<evidence type="ECO:0000256" key="1">
    <source>
        <dbReference type="SAM" id="MobiDB-lite"/>
    </source>
</evidence>
<dbReference type="AlphaFoldDB" id="A0A9P6QMZ1"/>
<feature type="compositionally biased region" description="Basic and acidic residues" evidence="1">
    <location>
        <begin position="256"/>
        <end position="268"/>
    </location>
</feature>
<reference evidence="2" key="1">
    <citation type="journal article" date="2020" name="Fungal Divers.">
        <title>Resolving the Mortierellaceae phylogeny through synthesis of multi-gene phylogenetics and phylogenomics.</title>
        <authorList>
            <person name="Vandepol N."/>
            <person name="Liber J."/>
            <person name="Desiro A."/>
            <person name="Na H."/>
            <person name="Kennedy M."/>
            <person name="Barry K."/>
            <person name="Grigoriev I.V."/>
            <person name="Miller A.N."/>
            <person name="O'Donnell K."/>
            <person name="Stajich J.E."/>
            <person name="Bonito G."/>
        </authorList>
    </citation>
    <scope>NUCLEOTIDE SEQUENCE</scope>
    <source>
        <strain evidence="2">BC1065</strain>
    </source>
</reference>
<dbReference type="OrthoDB" id="2424990at2759"/>
<sequence length="410" mass="45784">MNTNASTLRASKKRLTHDEIAYILTWLKNPTNFAYVYGATDKTAPGKPATTANIAWQNLATLVNKRNKGRLSLTGKSIMERFSRIRRTYLEIKNNGTHVAWGLTDADRKKGITSTQQKLNTFVPHFDRFDALFGHGINNASPLDEDSLVSSPSAVTECRQRLIAEEGDEYGDEDADQSEVDADRSDEGRDLAHYIDDDDCHEGHHGDEYFDGDVERGIEATQAEIEEGDAVRISNDAGAQRQKRAAADNSASMSSERSRGTDAHEKLVSPRPVSPKATRRSSFAAALENYLKDRISAQKSIAEQKLELNSRELELKDKELRLKYKEMMLRLYLQAREQGLSTEEHANAMLNLTQDLALQQLNYPFSLLFDASAVHGGMTAVESLYAESVRRTKTESDDALIDITDHLNGN</sequence>
<comment type="caution">
    <text evidence="2">The sequence shown here is derived from an EMBL/GenBank/DDBJ whole genome shotgun (WGS) entry which is preliminary data.</text>
</comment>
<feature type="compositionally biased region" description="Acidic residues" evidence="1">
    <location>
        <begin position="165"/>
        <end position="180"/>
    </location>
</feature>
<dbReference type="EMBL" id="JAAAJB010000024">
    <property type="protein sequence ID" value="KAG0269460.1"/>
    <property type="molecule type" value="Genomic_DNA"/>
</dbReference>
<accession>A0A9P6QMZ1</accession>
<gene>
    <name evidence="2" type="ORF">DFQ27_003372</name>
</gene>
<dbReference type="Proteomes" id="UP000807716">
    <property type="component" value="Unassembled WGS sequence"/>
</dbReference>
<evidence type="ECO:0000313" key="3">
    <source>
        <dbReference type="Proteomes" id="UP000807716"/>
    </source>
</evidence>
<name>A0A9P6QMZ1_9FUNG</name>
<organism evidence="2 3">
    <name type="scientific">Actinomortierella ambigua</name>
    <dbReference type="NCBI Taxonomy" id="1343610"/>
    <lineage>
        <taxon>Eukaryota</taxon>
        <taxon>Fungi</taxon>
        <taxon>Fungi incertae sedis</taxon>
        <taxon>Mucoromycota</taxon>
        <taxon>Mortierellomycotina</taxon>
        <taxon>Mortierellomycetes</taxon>
        <taxon>Mortierellales</taxon>
        <taxon>Mortierellaceae</taxon>
        <taxon>Actinomortierella</taxon>
    </lineage>
</organism>
<feature type="region of interest" description="Disordered" evidence="1">
    <location>
        <begin position="165"/>
        <end position="186"/>
    </location>
</feature>
<proteinExistence type="predicted"/>
<keyword evidence="3" id="KW-1185">Reference proteome</keyword>
<evidence type="ECO:0000313" key="2">
    <source>
        <dbReference type="EMBL" id="KAG0269460.1"/>
    </source>
</evidence>
<feature type="region of interest" description="Disordered" evidence="1">
    <location>
        <begin position="224"/>
        <end position="280"/>
    </location>
</feature>
<protein>
    <submittedName>
        <fullName evidence="2">Uncharacterized protein</fullName>
    </submittedName>
</protein>